<dbReference type="EMBL" id="CM037626">
    <property type="protein sequence ID" value="KAH8012414.1"/>
    <property type="molecule type" value="Genomic_DNA"/>
</dbReference>
<proteinExistence type="predicted"/>
<sequence length="196" mass="22225">MAFPWLSISLENPLYASVLLEHNLRRAAESQRGVVVKSSWVLIFSHPGDLPFLEKYTKWNGQEDHTPIQGLSCSPDCIYKLTLVEAFEEVSDSLCVPQYNKDGEERVILFLKMATNHVFSLGLVQRIKEAIRRALSARHVPSLILETEGIPYTINGKKVEVAVKQIIAGKEVEQRGIFSNPETLDLYRDIPELRGY</sequence>
<comment type="caution">
    <text evidence="1">The sequence shown here is derived from an EMBL/GenBank/DDBJ whole genome shotgun (WGS) entry which is preliminary data.</text>
</comment>
<accession>A0ACB8FYS2</accession>
<protein>
    <submittedName>
        <fullName evidence="1">Uncharacterized protein</fullName>
    </submittedName>
</protein>
<evidence type="ECO:0000313" key="2">
    <source>
        <dbReference type="Proteomes" id="UP000827872"/>
    </source>
</evidence>
<organism evidence="1 2">
    <name type="scientific">Sphaerodactylus townsendi</name>
    <dbReference type="NCBI Taxonomy" id="933632"/>
    <lineage>
        <taxon>Eukaryota</taxon>
        <taxon>Metazoa</taxon>
        <taxon>Chordata</taxon>
        <taxon>Craniata</taxon>
        <taxon>Vertebrata</taxon>
        <taxon>Euteleostomi</taxon>
        <taxon>Lepidosauria</taxon>
        <taxon>Squamata</taxon>
        <taxon>Bifurcata</taxon>
        <taxon>Gekkota</taxon>
        <taxon>Sphaerodactylidae</taxon>
        <taxon>Sphaerodactylus</taxon>
    </lineage>
</organism>
<keyword evidence="2" id="KW-1185">Reference proteome</keyword>
<evidence type="ECO:0000313" key="1">
    <source>
        <dbReference type="EMBL" id="KAH8012414.1"/>
    </source>
</evidence>
<dbReference type="Proteomes" id="UP000827872">
    <property type="component" value="Linkage Group LG13"/>
</dbReference>
<reference evidence="1" key="1">
    <citation type="submission" date="2021-08" db="EMBL/GenBank/DDBJ databases">
        <title>The first chromosome-level gecko genome reveals the dynamic sex chromosomes of Neotropical dwarf geckos (Sphaerodactylidae: Sphaerodactylus).</title>
        <authorList>
            <person name="Pinto B.J."/>
            <person name="Keating S.E."/>
            <person name="Gamble T."/>
        </authorList>
    </citation>
    <scope>NUCLEOTIDE SEQUENCE</scope>
    <source>
        <strain evidence="1">TG3544</strain>
    </source>
</reference>
<gene>
    <name evidence="1" type="ORF">K3G42_017816</name>
</gene>
<name>A0ACB8FYS2_9SAUR</name>